<evidence type="ECO:0000256" key="1">
    <source>
        <dbReference type="SAM" id="SignalP"/>
    </source>
</evidence>
<evidence type="ECO:0000313" key="3">
    <source>
        <dbReference type="WBParaSite" id="Csp11.Scaffold559.g3850.t1"/>
    </source>
</evidence>
<evidence type="ECO:0000313" key="2">
    <source>
        <dbReference type="Proteomes" id="UP000095282"/>
    </source>
</evidence>
<dbReference type="WBParaSite" id="Csp11.Scaffold559.g3850.t1">
    <property type="protein sequence ID" value="Csp11.Scaffold559.g3850.t1"/>
    <property type="gene ID" value="Csp11.Scaffold559.g3850"/>
</dbReference>
<sequence>MHKVIIFLIAIDVLLEIHGAPIKKRLYQMDQEKFVDDLNALRLEEAKKLNISDFWKLEWSEDLVAKAYSMRTNDCLSFVPGFDYRYFYHEGNSDAIAYELSWINWFQSRSEYGDNDEQAARAEKELAKRTAYTLEKMHSLQSKVGCIPKECDFDIKMDNLKENVTYHLSYKYICFIGPHGQFPRGVHKGEPGSDCGSGGHNHGGLCVEN</sequence>
<dbReference type="AlphaFoldDB" id="A0A1I7T9W6"/>
<keyword evidence="2" id="KW-1185">Reference proteome</keyword>
<dbReference type="Proteomes" id="UP000095282">
    <property type="component" value="Unplaced"/>
</dbReference>
<protein>
    <submittedName>
        <fullName evidence="3">SCP domain-containing protein</fullName>
    </submittedName>
</protein>
<dbReference type="eggNOG" id="ENOG502THTV">
    <property type="taxonomic scope" value="Eukaryota"/>
</dbReference>
<dbReference type="Gene3D" id="3.40.33.10">
    <property type="entry name" value="CAP"/>
    <property type="match status" value="1"/>
</dbReference>
<dbReference type="InterPro" id="IPR035940">
    <property type="entry name" value="CAP_sf"/>
</dbReference>
<name>A0A1I7T9W6_9PELO</name>
<feature type="chain" id="PRO_5009307311" evidence="1">
    <location>
        <begin position="20"/>
        <end position="209"/>
    </location>
</feature>
<feature type="signal peptide" evidence="1">
    <location>
        <begin position="1"/>
        <end position="19"/>
    </location>
</feature>
<reference evidence="3" key="1">
    <citation type="submission" date="2016-11" db="UniProtKB">
        <authorList>
            <consortium name="WormBaseParasite"/>
        </authorList>
    </citation>
    <scope>IDENTIFICATION</scope>
</reference>
<keyword evidence="1" id="KW-0732">Signal</keyword>
<proteinExistence type="predicted"/>
<organism evidence="2 3">
    <name type="scientific">Caenorhabditis tropicalis</name>
    <dbReference type="NCBI Taxonomy" id="1561998"/>
    <lineage>
        <taxon>Eukaryota</taxon>
        <taxon>Metazoa</taxon>
        <taxon>Ecdysozoa</taxon>
        <taxon>Nematoda</taxon>
        <taxon>Chromadorea</taxon>
        <taxon>Rhabditida</taxon>
        <taxon>Rhabditina</taxon>
        <taxon>Rhabditomorpha</taxon>
        <taxon>Rhabditoidea</taxon>
        <taxon>Rhabditidae</taxon>
        <taxon>Peloderinae</taxon>
        <taxon>Caenorhabditis</taxon>
    </lineage>
</organism>
<accession>A0A1I7T9W6</accession>